<dbReference type="Pfam" id="PF00941">
    <property type="entry name" value="FAD_binding_5"/>
    <property type="match status" value="1"/>
</dbReference>
<dbReference type="SMART" id="SM01092">
    <property type="entry name" value="CO_deh_flav_C"/>
    <property type="match status" value="1"/>
</dbReference>
<dbReference type="InterPro" id="IPR016169">
    <property type="entry name" value="FAD-bd_PCMH_sub2"/>
</dbReference>
<dbReference type="InterPro" id="IPR016166">
    <property type="entry name" value="FAD-bd_PCMH"/>
</dbReference>
<keyword evidence="6" id="KW-1185">Reference proteome</keyword>
<keyword evidence="3" id="KW-0560">Oxidoreductase</keyword>
<evidence type="ECO:0000256" key="2">
    <source>
        <dbReference type="ARBA" id="ARBA00022827"/>
    </source>
</evidence>
<feature type="domain" description="FAD-binding PCMH-type" evidence="4">
    <location>
        <begin position="1"/>
        <end position="155"/>
    </location>
</feature>
<dbReference type="PROSITE" id="PS51387">
    <property type="entry name" value="FAD_PCMH"/>
    <property type="match status" value="1"/>
</dbReference>
<dbReference type="PANTHER" id="PTHR42659:SF2">
    <property type="entry name" value="XANTHINE DEHYDROGENASE SUBUNIT C-RELATED"/>
    <property type="match status" value="1"/>
</dbReference>
<dbReference type="InterPro" id="IPR036318">
    <property type="entry name" value="FAD-bd_PCMH-like_sf"/>
</dbReference>
<sequence length="261" mass="26832">MTEVQTIQSLSAAGQVEGQVLAGGTLLMRQVNYAPQEVPKILRITDPAFRQIGRVGGQVSLGAGVSMSQVIAAPELAALAPAARAIGGPAIRNMATVGGNLFAPHPYGDFTTALLAIGAQVQWADGRTEDIEVFLANRANARGVVAAVLIDPPRGEALRFAKVARTKPKGVSVLSIAVLINGSGRQVLSARITFGAMGATPLRAKAAEAALAGATLDVGGVAAACAACTNDLNPADDALASAWYRREVAPIHLRRLLLGET</sequence>
<dbReference type="InterPro" id="IPR005107">
    <property type="entry name" value="CO_DH_flav_C"/>
</dbReference>
<keyword evidence="1" id="KW-0285">Flavoprotein</keyword>
<evidence type="ECO:0000313" key="5">
    <source>
        <dbReference type="EMBL" id="WZU65693.1"/>
    </source>
</evidence>
<dbReference type="Gene3D" id="3.30.465.10">
    <property type="match status" value="1"/>
</dbReference>
<dbReference type="InterPro" id="IPR036683">
    <property type="entry name" value="CO_DH_flav_C_dom_sf"/>
</dbReference>
<dbReference type="GO" id="GO:0016491">
    <property type="term" value="F:oxidoreductase activity"/>
    <property type="evidence" value="ECO:0007669"/>
    <property type="project" value="UniProtKB-KW"/>
</dbReference>
<evidence type="ECO:0000256" key="3">
    <source>
        <dbReference type="ARBA" id="ARBA00023002"/>
    </source>
</evidence>
<keyword evidence="2" id="KW-0274">FAD</keyword>
<protein>
    <submittedName>
        <fullName evidence="5">Xanthine dehydrogenase family protein subunit M</fullName>
    </submittedName>
</protein>
<accession>A0AAN0M9R1</accession>
<dbReference type="Pfam" id="PF03450">
    <property type="entry name" value="CO_deh_flav_C"/>
    <property type="match status" value="1"/>
</dbReference>
<dbReference type="SUPFAM" id="SSF56176">
    <property type="entry name" value="FAD-binding/transporter-associated domain-like"/>
    <property type="match status" value="1"/>
</dbReference>
<dbReference type="SUPFAM" id="SSF55447">
    <property type="entry name" value="CO dehydrogenase flavoprotein C-terminal domain-like"/>
    <property type="match status" value="1"/>
</dbReference>
<proteinExistence type="predicted"/>
<dbReference type="RefSeq" id="WP_342075031.1">
    <property type="nucleotide sequence ID" value="NZ_CP151764.2"/>
</dbReference>
<dbReference type="Gene3D" id="3.30.390.50">
    <property type="entry name" value="CO dehydrogenase flavoprotein, C-terminal domain"/>
    <property type="match status" value="1"/>
</dbReference>
<dbReference type="KEGG" id="yrh:AABB31_00860"/>
<dbReference type="AlphaFoldDB" id="A0AAN0M9R1"/>
<organism evidence="5 6">
    <name type="scientific">Yoonia rhodophyticola</name>
    <dbReference type="NCBI Taxonomy" id="3137370"/>
    <lineage>
        <taxon>Bacteria</taxon>
        <taxon>Pseudomonadati</taxon>
        <taxon>Pseudomonadota</taxon>
        <taxon>Alphaproteobacteria</taxon>
        <taxon>Rhodobacterales</taxon>
        <taxon>Paracoccaceae</taxon>
        <taxon>Yoonia</taxon>
    </lineage>
</organism>
<evidence type="ECO:0000259" key="4">
    <source>
        <dbReference type="PROSITE" id="PS51387"/>
    </source>
</evidence>
<dbReference type="PANTHER" id="PTHR42659">
    <property type="entry name" value="XANTHINE DEHYDROGENASE SUBUNIT C-RELATED"/>
    <property type="match status" value="1"/>
</dbReference>
<evidence type="ECO:0000256" key="1">
    <source>
        <dbReference type="ARBA" id="ARBA00022630"/>
    </source>
</evidence>
<dbReference type="InterPro" id="IPR051312">
    <property type="entry name" value="Diverse_Substr_Oxidored"/>
</dbReference>
<dbReference type="Proteomes" id="UP001470809">
    <property type="component" value="Plasmid pSS1-5"/>
</dbReference>
<reference evidence="5 6" key="2">
    <citation type="submission" date="2024-08" db="EMBL/GenBank/DDBJ databases">
        <title>Phylogenomic analyses of a clade within the roseobacter group suggest taxonomic reassignments of species of the genera Aestuariivita, Citreicella, Loktanella, Nautella, Pelagibaca, Ruegeria, Thalassobius, Thiobacimonas and Tropicibacter, and the proposal o.</title>
        <authorList>
            <person name="Jeon C.O."/>
        </authorList>
    </citation>
    <scope>NUCLEOTIDE SEQUENCE [LARGE SCALE GENOMIC DNA]</scope>
    <source>
        <strain evidence="5 6">SS1-5</strain>
        <plasmid evidence="5 6">pSS1-5</plasmid>
    </source>
</reference>
<gene>
    <name evidence="5" type="ORF">AABB31_00860</name>
</gene>
<evidence type="ECO:0000313" key="6">
    <source>
        <dbReference type="Proteomes" id="UP001470809"/>
    </source>
</evidence>
<name>A0AAN0M9R1_9RHOB</name>
<keyword evidence="5" id="KW-0614">Plasmid</keyword>
<dbReference type="GO" id="GO:0071949">
    <property type="term" value="F:FAD binding"/>
    <property type="evidence" value="ECO:0007669"/>
    <property type="project" value="InterPro"/>
</dbReference>
<geneLocation type="plasmid" evidence="5 6">
    <name>pSS1-5</name>
</geneLocation>
<dbReference type="EMBL" id="CP151764">
    <property type="protein sequence ID" value="WZU65693.1"/>
    <property type="molecule type" value="Genomic_DNA"/>
</dbReference>
<reference evidence="6" key="1">
    <citation type="submission" date="2024-04" db="EMBL/GenBank/DDBJ databases">
        <title>Phylogenomic analyses of a clade within the roseobacter group suggest taxonomic reassignments of species of the genera Aestuariivita, Citreicella, Loktanella, Nautella, Pelagibaca, Ruegeria, Thalassobius, Thiobacimonas and Tropicibacter, and the proposal o.</title>
        <authorList>
            <person name="Jeon C.O."/>
        </authorList>
    </citation>
    <scope>NUCLEOTIDE SEQUENCE [LARGE SCALE GENOMIC DNA]</scope>
    <source>
        <strain evidence="6">SS1-5</strain>
        <plasmid evidence="6">pSS1-5</plasmid>
    </source>
</reference>
<dbReference type="InterPro" id="IPR002346">
    <property type="entry name" value="Mopterin_DH_FAD-bd"/>
</dbReference>